<dbReference type="InterPro" id="IPR003593">
    <property type="entry name" value="AAA+_ATPase"/>
</dbReference>
<evidence type="ECO:0000259" key="10">
    <source>
        <dbReference type="PROSITE" id="PS50929"/>
    </source>
</evidence>
<dbReference type="Pfam" id="PF00005">
    <property type="entry name" value="ABC_tran"/>
    <property type="match status" value="1"/>
</dbReference>
<dbReference type="SUPFAM" id="SSF90123">
    <property type="entry name" value="ABC transporter transmembrane region"/>
    <property type="match status" value="1"/>
</dbReference>
<evidence type="ECO:0000256" key="5">
    <source>
        <dbReference type="ARBA" id="ARBA00022989"/>
    </source>
</evidence>
<evidence type="ECO:0000256" key="8">
    <source>
        <dbReference type="SAM" id="Phobius"/>
    </source>
</evidence>
<feature type="region of interest" description="Disordered" evidence="7">
    <location>
        <begin position="351"/>
        <end position="435"/>
    </location>
</feature>
<dbReference type="Proteomes" id="UP001610990">
    <property type="component" value="Unassembled WGS sequence"/>
</dbReference>
<feature type="region of interest" description="Disordered" evidence="7">
    <location>
        <begin position="1"/>
        <end position="24"/>
    </location>
</feature>
<comment type="subcellular location">
    <subcellularLocation>
        <location evidence="1">Cell membrane</location>
        <topology evidence="1">Multi-pass membrane protein</topology>
    </subcellularLocation>
</comment>
<feature type="domain" description="ABC transporter" evidence="9">
    <location>
        <begin position="436"/>
        <end position="674"/>
    </location>
</feature>
<dbReference type="CDD" id="cd18543">
    <property type="entry name" value="ABC_6TM_Rv0194_D1_like"/>
    <property type="match status" value="1"/>
</dbReference>
<keyword evidence="12" id="KW-1185">Reference proteome</keyword>
<dbReference type="PROSITE" id="PS00211">
    <property type="entry name" value="ABC_TRANSPORTER_1"/>
    <property type="match status" value="1"/>
</dbReference>
<feature type="transmembrane region" description="Helical" evidence="8">
    <location>
        <begin position="49"/>
        <end position="74"/>
    </location>
</feature>
<feature type="compositionally biased region" description="Basic and acidic residues" evidence="7">
    <location>
        <begin position="755"/>
        <end position="779"/>
    </location>
</feature>
<dbReference type="PROSITE" id="PS50893">
    <property type="entry name" value="ABC_TRANSPORTER_2"/>
    <property type="match status" value="1"/>
</dbReference>
<comment type="caution">
    <text evidence="11">The sequence shown here is derived from an EMBL/GenBank/DDBJ whole genome shotgun (WGS) entry which is preliminary data.</text>
</comment>
<accession>A0ABW7R5U9</accession>
<dbReference type="PROSITE" id="PS50929">
    <property type="entry name" value="ABC_TM1F"/>
    <property type="match status" value="1"/>
</dbReference>
<feature type="compositionally biased region" description="Low complexity" evidence="7">
    <location>
        <begin position="11"/>
        <end position="24"/>
    </location>
</feature>
<dbReference type="Gene3D" id="1.20.1560.10">
    <property type="entry name" value="ABC transporter type 1, transmembrane domain"/>
    <property type="match status" value="1"/>
</dbReference>
<evidence type="ECO:0000256" key="6">
    <source>
        <dbReference type="ARBA" id="ARBA00023136"/>
    </source>
</evidence>
<feature type="compositionally biased region" description="Polar residues" evidence="7">
    <location>
        <begin position="1"/>
        <end position="10"/>
    </location>
</feature>
<gene>
    <name evidence="11" type="ORF">ACH4GP_03410</name>
</gene>
<evidence type="ECO:0000313" key="11">
    <source>
        <dbReference type="EMBL" id="MFH8583431.1"/>
    </source>
</evidence>
<keyword evidence="2 8" id="KW-0812">Transmembrane</keyword>
<dbReference type="Gene3D" id="3.40.50.300">
    <property type="entry name" value="P-loop containing nucleotide triphosphate hydrolases"/>
    <property type="match status" value="1"/>
</dbReference>
<dbReference type="Pfam" id="PF00664">
    <property type="entry name" value="ABC_membrane"/>
    <property type="match status" value="1"/>
</dbReference>
<keyword evidence="3" id="KW-0547">Nucleotide-binding</keyword>
<feature type="region of interest" description="Disordered" evidence="7">
    <location>
        <begin position="670"/>
        <end position="779"/>
    </location>
</feature>
<feature type="transmembrane region" description="Helical" evidence="8">
    <location>
        <begin position="189"/>
        <end position="207"/>
    </location>
</feature>
<evidence type="ECO:0000256" key="1">
    <source>
        <dbReference type="ARBA" id="ARBA00004651"/>
    </source>
</evidence>
<dbReference type="InterPro" id="IPR003439">
    <property type="entry name" value="ABC_transporter-like_ATP-bd"/>
</dbReference>
<protein>
    <submittedName>
        <fullName evidence="11">ABC transporter ATP-binding protein</fullName>
    </submittedName>
</protein>
<sequence length="779" mass="82616">MTETARTAPQTDLTDPTGPTDLTGVPPRHSAVRSLLRLWPFLRPVRARFFTAAFVAVVASCIGLVIPLVLKWLVDGPVTARDPGGVWLGGGYLLLLGIAEAVLFGIRRWLVARPLAGVEAAMREALYRRVQRLPVAFHDRWASGQLLSRATTDLQLLRMFFTFPLTFLLVNGVTVLVGCAFLLVQHWSLGLVLLVPVLPLMVMCSVFEAKYAVATRRAQDQLGDLTTVVEESVLGIRIVKGFGRHRSQARAFRKLTHEVRTTELRKARLLASIWCVVTLLPEIAIAAALVLGTVQVADGELSAGTLVAFLSTALALRWPVESIGFLLAMSNEAATAADRYFEVLDERTAEETAEGAVAERAAAEGAAGAAGPSRGGAPDGRTDGVGARPVTTGGAAHGAAAADPPDDAPGADSTPHPYDNAGGDADDSPGRDRGGMLFEGVEFRYPDTPPDAPPTLRSIDLHIRPGETMALVGATGSGKTTLTALVPRLYDPTAGRIVLDGRDLTTLTRDEVRTLVAVAFEEPTLFSATAAENVLMGGDDLQEADLLRALAVAQAEGFVRALPEGADTQVGEQGMSLSGGQRQRLALARAVAGRPRFLILDDPLSALDVHTEALVEAALRQVLATTTALVVAHRPSTVLLADRVALLSDGRITAVGTHHELLRDNPEYATLMSGEPDRSDDPERPATDLDGPRPDARSDAHSPGHGDPDHSDHDHGDHHDHGDPDRGDPGPTDISPTAPGPADPGRTDAGPADAGRTDPAARTDPDHCRTSRREGESVR</sequence>
<proteinExistence type="predicted"/>
<dbReference type="GO" id="GO:0005524">
    <property type="term" value="F:ATP binding"/>
    <property type="evidence" value="ECO:0007669"/>
    <property type="project" value="UniProtKB-KW"/>
</dbReference>
<dbReference type="RefSeq" id="WP_397670982.1">
    <property type="nucleotide sequence ID" value="NZ_JBIRGH010000001.1"/>
</dbReference>
<feature type="transmembrane region" description="Helical" evidence="8">
    <location>
        <begin position="159"/>
        <end position="183"/>
    </location>
</feature>
<reference evidence="11 12" key="1">
    <citation type="submission" date="2024-10" db="EMBL/GenBank/DDBJ databases">
        <title>The Natural Products Discovery Center: Release of the First 8490 Sequenced Strains for Exploring Actinobacteria Biosynthetic Diversity.</title>
        <authorList>
            <person name="Kalkreuter E."/>
            <person name="Kautsar S.A."/>
            <person name="Yang D."/>
            <person name="Bader C.D."/>
            <person name="Teijaro C.N."/>
            <person name="Fluegel L."/>
            <person name="Davis C.M."/>
            <person name="Simpson J.R."/>
            <person name="Lauterbach L."/>
            <person name="Steele A.D."/>
            <person name="Gui C."/>
            <person name="Meng S."/>
            <person name="Li G."/>
            <person name="Viehrig K."/>
            <person name="Ye F."/>
            <person name="Su P."/>
            <person name="Kiefer A.F."/>
            <person name="Nichols A."/>
            <person name="Cepeda A.J."/>
            <person name="Yan W."/>
            <person name="Fan B."/>
            <person name="Jiang Y."/>
            <person name="Adhikari A."/>
            <person name="Zheng C.-J."/>
            <person name="Schuster L."/>
            <person name="Cowan T.M."/>
            <person name="Smanski M.J."/>
            <person name="Chevrette M.G."/>
            <person name="De Carvalho L.P.S."/>
            <person name="Shen B."/>
        </authorList>
    </citation>
    <scope>NUCLEOTIDE SEQUENCE [LARGE SCALE GENOMIC DNA]</scope>
    <source>
        <strain evidence="11 12">NPDC018013</strain>
    </source>
</reference>
<evidence type="ECO:0000313" key="12">
    <source>
        <dbReference type="Proteomes" id="UP001610990"/>
    </source>
</evidence>
<keyword evidence="6 8" id="KW-0472">Membrane</keyword>
<evidence type="ECO:0000256" key="7">
    <source>
        <dbReference type="SAM" id="MobiDB-lite"/>
    </source>
</evidence>
<feature type="transmembrane region" description="Helical" evidence="8">
    <location>
        <begin position="269"/>
        <end position="291"/>
    </location>
</feature>
<dbReference type="EMBL" id="JBIRGH010000001">
    <property type="protein sequence ID" value="MFH8583431.1"/>
    <property type="molecule type" value="Genomic_DNA"/>
</dbReference>
<feature type="compositionally biased region" description="Low complexity" evidence="7">
    <location>
        <begin position="393"/>
        <end position="412"/>
    </location>
</feature>
<evidence type="ECO:0000259" key="9">
    <source>
        <dbReference type="PROSITE" id="PS50893"/>
    </source>
</evidence>
<dbReference type="InterPro" id="IPR039421">
    <property type="entry name" value="Type_1_exporter"/>
</dbReference>
<dbReference type="PANTHER" id="PTHR43394">
    <property type="entry name" value="ATP-DEPENDENT PERMEASE MDL1, MITOCHONDRIAL"/>
    <property type="match status" value="1"/>
</dbReference>
<dbReference type="SUPFAM" id="SSF52540">
    <property type="entry name" value="P-loop containing nucleoside triphosphate hydrolases"/>
    <property type="match status" value="1"/>
</dbReference>
<feature type="compositionally biased region" description="Low complexity" evidence="7">
    <location>
        <begin position="354"/>
        <end position="372"/>
    </location>
</feature>
<dbReference type="InterPro" id="IPR017871">
    <property type="entry name" value="ABC_transporter-like_CS"/>
</dbReference>
<dbReference type="SMART" id="SM00382">
    <property type="entry name" value="AAA"/>
    <property type="match status" value="1"/>
</dbReference>
<dbReference type="InterPro" id="IPR036640">
    <property type="entry name" value="ABC1_TM_sf"/>
</dbReference>
<feature type="transmembrane region" description="Helical" evidence="8">
    <location>
        <begin position="86"/>
        <end position="106"/>
    </location>
</feature>
<keyword evidence="4 11" id="KW-0067">ATP-binding</keyword>
<evidence type="ECO:0000256" key="3">
    <source>
        <dbReference type="ARBA" id="ARBA00022741"/>
    </source>
</evidence>
<feature type="compositionally biased region" description="Basic and acidic residues" evidence="7">
    <location>
        <begin position="675"/>
        <end position="728"/>
    </location>
</feature>
<dbReference type="PANTHER" id="PTHR43394:SF1">
    <property type="entry name" value="ATP-BINDING CASSETTE SUB-FAMILY B MEMBER 10, MITOCHONDRIAL"/>
    <property type="match status" value="1"/>
</dbReference>
<dbReference type="InterPro" id="IPR027417">
    <property type="entry name" value="P-loop_NTPase"/>
</dbReference>
<keyword evidence="5 8" id="KW-1133">Transmembrane helix</keyword>
<organism evidence="11 12">
    <name type="scientific">Streptomyces celluloflavus</name>
    <dbReference type="NCBI Taxonomy" id="58344"/>
    <lineage>
        <taxon>Bacteria</taxon>
        <taxon>Bacillati</taxon>
        <taxon>Actinomycetota</taxon>
        <taxon>Actinomycetes</taxon>
        <taxon>Kitasatosporales</taxon>
        <taxon>Streptomycetaceae</taxon>
        <taxon>Streptomyces</taxon>
    </lineage>
</organism>
<evidence type="ECO:0000256" key="4">
    <source>
        <dbReference type="ARBA" id="ARBA00022840"/>
    </source>
</evidence>
<evidence type="ECO:0000256" key="2">
    <source>
        <dbReference type="ARBA" id="ARBA00022692"/>
    </source>
</evidence>
<name>A0ABW7R5U9_9ACTN</name>
<dbReference type="InterPro" id="IPR011527">
    <property type="entry name" value="ABC1_TM_dom"/>
</dbReference>
<feature type="domain" description="ABC transmembrane type-1" evidence="10">
    <location>
        <begin position="50"/>
        <end position="332"/>
    </location>
</feature>